<dbReference type="InterPro" id="IPR050382">
    <property type="entry name" value="MFS_Na/Anion_cotransporter"/>
</dbReference>
<evidence type="ECO:0000256" key="2">
    <source>
        <dbReference type="ARBA" id="ARBA00022692"/>
    </source>
</evidence>
<dbReference type="CDD" id="cd17380">
    <property type="entry name" value="MFS_SLC17A9_like"/>
    <property type="match status" value="1"/>
</dbReference>
<dbReference type="InterPro" id="IPR020846">
    <property type="entry name" value="MFS_dom"/>
</dbReference>
<feature type="domain" description="Major facilitator superfamily (MFS) profile" evidence="7">
    <location>
        <begin position="17"/>
        <end position="479"/>
    </location>
</feature>
<feature type="transmembrane region" description="Helical" evidence="6">
    <location>
        <begin position="56"/>
        <end position="75"/>
    </location>
</feature>
<comment type="caution">
    <text evidence="8">The sequence shown here is derived from an EMBL/GenBank/DDBJ whole genome shotgun (WGS) entry which is preliminary data.</text>
</comment>
<feature type="transmembrane region" description="Helical" evidence="6">
    <location>
        <begin position="453"/>
        <end position="474"/>
    </location>
</feature>
<comment type="subcellular location">
    <subcellularLocation>
        <location evidence="1">Membrane</location>
        <topology evidence="1">Multi-pass membrane protein</topology>
    </subcellularLocation>
</comment>
<feature type="transmembrane region" description="Helical" evidence="6">
    <location>
        <begin position="290"/>
        <end position="311"/>
    </location>
</feature>
<protein>
    <recommendedName>
        <fullName evidence="7">Major facilitator superfamily (MFS) profile domain-containing protein</fullName>
    </recommendedName>
</protein>
<evidence type="ECO:0000259" key="7">
    <source>
        <dbReference type="PROSITE" id="PS50850"/>
    </source>
</evidence>
<keyword evidence="3 6" id="KW-1133">Transmembrane helix</keyword>
<feature type="region of interest" description="Disordered" evidence="5">
    <location>
        <begin position="227"/>
        <end position="248"/>
    </location>
</feature>
<dbReference type="Pfam" id="PF07690">
    <property type="entry name" value="MFS_1"/>
    <property type="match status" value="1"/>
</dbReference>
<dbReference type="InterPro" id="IPR044777">
    <property type="entry name" value="SLC17A9-like"/>
</dbReference>
<evidence type="ECO:0000256" key="1">
    <source>
        <dbReference type="ARBA" id="ARBA00004141"/>
    </source>
</evidence>
<dbReference type="PROSITE" id="PS50850">
    <property type="entry name" value="MFS"/>
    <property type="match status" value="1"/>
</dbReference>
<keyword evidence="9" id="KW-1185">Reference proteome</keyword>
<organism evidence="8 9">
    <name type="scientific">Basidiobolus ranarum</name>
    <dbReference type="NCBI Taxonomy" id="34480"/>
    <lineage>
        <taxon>Eukaryota</taxon>
        <taxon>Fungi</taxon>
        <taxon>Fungi incertae sedis</taxon>
        <taxon>Zoopagomycota</taxon>
        <taxon>Entomophthoromycotina</taxon>
        <taxon>Basidiobolomycetes</taxon>
        <taxon>Basidiobolales</taxon>
        <taxon>Basidiobolaceae</taxon>
        <taxon>Basidiobolus</taxon>
    </lineage>
</organism>
<feature type="transmembrane region" description="Helical" evidence="6">
    <location>
        <begin position="364"/>
        <end position="385"/>
    </location>
</feature>
<reference evidence="8 9" key="1">
    <citation type="submission" date="2023-04" db="EMBL/GenBank/DDBJ databases">
        <title>Genome of Basidiobolus ranarum AG-B5.</title>
        <authorList>
            <person name="Stajich J.E."/>
            <person name="Carter-House D."/>
            <person name="Gryganskyi A."/>
        </authorList>
    </citation>
    <scope>NUCLEOTIDE SEQUENCE [LARGE SCALE GENOMIC DNA]</scope>
    <source>
        <strain evidence="8 9">AG-B5</strain>
    </source>
</reference>
<sequence>MDIVRNALHSIPKRHVIVVLCAMSVVISYADRSNISIAIIPMSAEYSWSSTTRGLILSSFFYGYFCTQVLGGFLADKFGGKGVLALGAFLWSLFTLVTPWVAHNLALLIVCRLLLGAGEGLGFPAIHSLIAKWIPHHESSRAVAAVTAASYAGAILALLISAPIAASSLGWRWIFYIFAIMGFGWNIPWYLFSASSPDQHSGTSPFESLYGKERDQDCPAYVRVNSEDHDSFHERPESPEEIEDSIEQAHSTESDEILDVDVVHSPVMHHTSASSGNNIPWGDIFASKEVWAILLNQFCNSWGFYVLLSWLPTYYKDVFDVDLNELGYFSVLPYIVQGLVGLASGFVGDYAINKLEIPVVTVRRVAQCTGMLGPGIFLLLAGYTATSVTIGMIYISLALGFNSFTLIGVSISQLDIAPKFAGIIFGLGNTAATLPGILGVTVTGVLLESKEAWPLVFGIAAAFYFFGAVIWFFWGGGGHVVIH</sequence>
<dbReference type="InterPro" id="IPR036259">
    <property type="entry name" value="MFS_trans_sf"/>
</dbReference>
<feature type="transmembrane region" description="Helical" evidence="6">
    <location>
        <begin position="142"/>
        <end position="167"/>
    </location>
</feature>
<dbReference type="SUPFAM" id="SSF103473">
    <property type="entry name" value="MFS general substrate transporter"/>
    <property type="match status" value="1"/>
</dbReference>
<feature type="transmembrane region" description="Helical" evidence="6">
    <location>
        <begin position="173"/>
        <end position="192"/>
    </location>
</feature>
<feature type="transmembrane region" description="Helical" evidence="6">
    <location>
        <begin position="331"/>
        <end position="352"/>
    </location>
</feature>
<dbReference type="PANTHER" id="PTHR11662:SF446">
    <property type="entry name" value="SODIUM-DEPENDENT PHOSPHATE TRANSPORT PROTEIN 1, CHLOROPLASTIC"/>
    <property type="match status" value="1"/>
</dbReference>
<dbReference type="Gene3D" id="1.20.1250.20">
    <property type="entry name" value="MFS general substrate transporter like domains"/>
    <property type="match status" value="2"/>
</dbReference>
<keyword evidence="2 6" id="KW-0812">Transmembrane</keyword>
<feature type="transmembrane region" description="Helical" evidence="6">
    <location>
        <begin position="423"/>
        <end position="447"/>
    </location>
</feature>
<gene>
    <name evidence="8" type="ORF">K7432_000750</name>
</gene>
<evidence type="ECO:0000256" key="4">
    <source>
        <dbReference type="ARBA" id="ARBA00023136"/>
    </source>
</evidence>
<dbReference type="Proteomes" id="UP001479436">
    <property type="component" value="Unassembled WGS sequence"/>
</dbReference>
<dbReference type="PANTHER" id="PTHR11662">
    <property type="entry name" value="SOLUTE CARRIER FAMILY 17"/>
    <property type="match status" value="1"/>
</dbReference>
<feature type="transmembrane region" description="Helical" evidence="6">
    <location>
        <begin position="107"/>
        <end position="130"/>
    </location>
</feature>
<keyword evidence="4 6" id="KW-0472">Membrane</keyword>
<name>A0ABR2X415_9FUNG</name>
<dbReference type="InterPro" id="IPR011701">
    <property type="entry name" value="MFS"/>
</dbReference>
<evidence type="ECO:0000256" key="6">
    <source>
        <dbReference type="SAM" id="Phobius"/>
    </source>
</evidence>
<proteinExistence type="predicted"/>
<accession>A0ABR2X415</accession>
<evidence type="ECO:0000313" key="8">
    <source>
        <dbReference type="EMBL" id="KAK9768538.1"/>
    </source>
</evidence>
<feature type="compositionally biased region" description="Basic and acidic residues" evidence="5">
    <location>
        <begin position="227"/>
        <end position="238"/>
    </location>
</feature>
<evidence type="ECO:0000313" key="9">
    <source>
        <dbReference type="Proteomes" id="UP001479436"/>
    </source>
</evidence>
<evidence type="ECO:0000256" key="5">
    <source>
        <dbReference type="SAM" id="MobiDB-lite"/>
    </source>
</evidence>
<evidence type="ECO:0000256" key="3">
    <source>
        <dbReference type="ARBA" id="ARBA00022989"/>
    </source>
</evidence>
<feature type="transmembrane region" description="Helical" evidence="6">
    <location>
        <begin position="82"/>
        <end position="101"/>
    </location>
</feature>
<dbReference type="EMBL" id="JASJQH010000014">
    <property type="protein sequence ID" value="KAK9768538.1"/>
    <property type="molecule type" value="Genomic_DNA"/>
</dbReference>